<evidence type="ECO:0000313" key="2">
    <source>
        <dbReference type="Proteomes" id="UP000799755"/>
    </source>
</evidence>
<protein>
    <submittedName>
        <fullName evidence="1">Clavaminate synthase-like protein</fullName>
    </submittedName>
</protein>
<accession>A0ACB6R7X5</accession>
<sequence>MAFSSPAPFPNFPPNLPTIQLPTLSLSKLVAEDEDETKRLFNTCISTGVFLLELQSSQEGLSLIKQVDDMFQLGERIFKLGMEEKLRYSMLNGTVLGYKGAGIGRIDAKGTPDRCEFWCMGKDDVLGIVPALPAPEVVSSHRSLYADLARSCHSLSMTVLDCLETQLGLSRGTFRACHRIEQPSSDQSRQICYLPQPEGDRRTSLVPHTDYGSVTILFNILGGLQVLPEGKAAEEENWLWVRPSPNCAIINLGDAMVKFTNGLLKSPMHRVMYAPGEQANLTRYSLAYFTRPEDQCLMKSLKGSAMISKLNSEDEEVGVTAGEWVRTRVRAAQVQVDQHARFPKWATKGLK</sequence>
<dbReference type="EMBL" id="MU003498">
    <property type="protein sequence ID" value="KAF2474425.1"/>
    <property type="molecule type" value="Genomic_DNA"/>
</dbReference>
<gene>
    <name evidence="1" type="ORF">BDR25DRAFT_340894</name>
</gene>
<name>A0ACB6R7X5_9PLEO</name>
<dbReference type="Proteomes" id="UP000799755">
    <property type="component" value="Unassembled WGS sequence"/>
</dbReference>
<organism evidence="1 2">
    <name type="scientific">Lindgomyces ingoldianus</name>
    <dbReference type="NCBI Taxonomy" id="673940"/>
    <lineage>
        <taxon>Eukaryota</taxon>
        <taxon>Fungi</taxon>
        <taxon>Dikarya</taxon>
        <taxon>Ascomycota</taxon>
        <taxon>Pezizomycotina</taxon>
        <taxon>Dothideomycetes</taxon>
        <taxon>Pleosporomycetidae</taxon>
        <taxon>Pleosporales</taxon>
        <taxon>Lindgomycetaceae</taxon>
        <taxon>Lindgomyces</taxon>
    </lineage>
</organism>
<keyword evidence="2" id="KW-1185">Reference proteome</keyword>
<reference evidence="1" key="1">
    <citation type="journal article" date="2020" name="Stud. Mycol.">
        <title>101 Dothideomycetes genomes: a test case for predicting lifestyles and emergence of pathogens.</title>
        <authorList>
            <person name="Haridas S."/>
            <person name="Albert R."/>
            <person name="Binder M."/>
            <person name="Bloem J."/>
            <person name="Labutti K."/>
            <person name="Salamov A."/>
            <person name="Andreopoulos B."/>
            <person name="Baker S."/>
            <person name="Barry K."/>
            <person name="Bills G."/>
            <person name="Bluhm B."/>
            <person name="Cannon C."/>
            <person name="Castanera R."/>
            <person name="Culley D."/>
            <person name="Daum C."/>
            <person name="Ezra D."/>
            <person name="Gonzalez J."/>
            <person name="Henrissat B."/>
            <person name="Kuo A."/>
            <person name="Liang C."/>
            <person name="Lipzen A."/>
            <person name="Lutzoni F."/>
            <person name="Magnuson J."/>
            <person name="Mondo S."/>
            <person name="Nolan M."/>
            <person name="Ohm R."/>
            <person name="Pangilinan J."/>
            <person name="Park H.-J."/>
            <person name="Ramirez L."/>
            <person name="Alfaro M."/>
            <person name="Sun H."/>
            <person name="Tritt A."/>
            <person name="Yoshinaga Y."/>
            <person name="Zwiers L.-H."/>
            <person name="Turgeon B."/>
            <person name="Goodwin S."/>
            <person name="Spatafora J."/>
            <person name="Crous P."/>
            <person name="Grigoriev I."/>
        </authorList>
    </citation>
    <scope>NUCLEOTIDE SEQUENCE</scope>
    <source>
        <strain evidence="1">ATCC 200398</strain>
    </source>
</reference>
<evidence type="ECO:0000313" key="1">
    <source>
        <dbReference type="EMBL" id="KAF2474425.1"/>
    </source>
</evidence>
<comment type="caution">
    <text evidence="1">The sequence shown here is derived from an EMBL/GenBank/DDBJ whole genome shotgun (WGS) entry which is preliminary data.</text>
</comment>
<proteinExistence type="predicted"/>